<reference evidence="4 5" key="1">
    <citation type="submission" date="2016-10" db="EMBL/GenBank/DDBJ databases">
        <authorList>
            <person name="de Groot N.N."/>
        </authorList>
    </citation>
    <scope>NUCLEOTIDE SEQUENCE [LARGE SCALE GENOMIC DNA]</scope>
    <source>
        <strain evidence="4 5">DSM 22012</strain>
    </source>
</reference>
<feature type="binding site" evidence="1">
    <location>
        <position position="196"/>
    </location>
    <ligand>
        <name>Zn(2+)</name>
        <dbReference type="ChEBI" id="CHEBI:29105"/>
        <label>2</label>
    </ligand>
</feature>
<dbReference type="RefSeq" id="WP_104004941.1">
    <property type="nucleotide sequence ID" value="NZ_FNVQ01000005.1"/>
</dbReference>
<evidence type="ECO:0000256" key="1">
    <source>
        <dbReference type="PIRSR" id="PIRSR039004-1"/>
    </source>
</evidence>
<dbReference type="SUPFAM" id="SSF51338">
    <property type="entry name" value="Composite domain of metallo-dependent hydrolases"/>
    <property type="match status" value="1"/>
</dbReference>
<dbReference type="OrthoDB" id="9787621at2"/>
<evidence type="ECO:0000313" key="4">
    <source>
        <dbReference type="EMBL" id="SEG80977.1"/>
    </source>
</evidence>
<dbReference type="Gene3D" id="2.30.40.10">
    <property type="entry name" value="Urease, subunit C, domain 1"/>
    <property type="match status" value="1"/>
</dbReference>
<keyword evidence="1" id="KW-0479">Metal-binding</keyword>
<sequence length="421" mass="44928">MKNVLLKGGRIVDPANGLDRGGDLLVVDGRINQVGDVDTSVLSDGFDVIDCTGRLVLPGLIDTHGHVYEHVSGRFGLNPDLCGVRSGVTTLVDQGGPSCMTLPGFIKYIIEPSKTRVIPFISAYLVGGLEGHFYPELYRPECADVDATLTAIEGNRDLIKGIKAHAELGGFTRWGVSVMEKAAEIGRRSNLPVYIHFGQLWPLPEEGGCDVDPDTILSEVVKLLKPGDILAHPFSRHPGGFVTTDGKLHPLVKEAIAKGLKIDVGHGSHFSFATARIVLDEGVLPETLGSDMHGYNTAVPVAPGMPSEHPDEGHIFKGAVKFSLTSAMTSMLALGVPFDHVVRMVTTNAAEMLGMAGELGTLTPGAEADVSVLADERGHWELRDNEGTRVPAERLLSPLFCLRGGVLFEADAEILPEIAVA</sequence>
<dbReference type="GO" id="GO:0016810">
    <property type="term" value="F:hydrolase activity, acting on carbon-nitrogen (but not peptide) bonds"/>
    <property type="evidence" value="ECO:0007669"/>
    <property type="project" value="InterPro"/>
</dbReference>
<dbReference type="GO" id="GO:0019213">
    <property type="term" value="F:deacetylase activity"/>
    <property type="evidence" value="ECO:0007669"/>
    <property type="project" value="InterPro"/>
</dbReference>
<organism evidence="4 5">
    <name type="scientific">Marinobacterium lutimaris</name>
    <dbReference type="NCBI Taxonomy" id="568106"/>
    <lineage>
        <taxon>Bacteria</taxon>
        <taxon>Pseudomonadati</taxon>
        <taxon>Pseudomonadota</taxon>
        <taxon>Gammaproteobacteria</taxon>
        <taxon>Oceanospirillales</taxon>
        <taxon>Oceanospirillaceae</taxon>
        <taxon>Marinobacterium</taxon>
    </lineage>
</organism>
<evidence type="ECO:0000259" key="3">
    <source>
        <dbReference type="Pfam" id="PF01979"/>
    </source>
</evidence>
<dbReference type="EMBL" id="FNVQ01000005">
    <property type="protein sequence ID" value="SEG80977.1"/>
    <property type="molecule type" value="Genomic_DNA"/>
</dbReference>
<feature type="binding site" evidence="1">
    <location>
        <position position="291"/>
    </location>
    <ligand>
        <name>Zn(2+)</name>
        <dbReference type="ChEBI" id="CHEBI:29105"/>
        <label>1</label>
    </ligand>
</feature>
<evidence type="ECO:0000313" key="5">
    <source>
        <dbReference type="Proteomes" id="UP000236745"/>
    </source>
</evidence>
<dbReference type="InterPro" id="IPR011059">
    <property type="entry name" value="Metal-dep_hydrolase_composite"/>
</dbReference>
<dbReference type="PANTHER" id="PTHR42717">
    <property type="entry name" value="DIHYDROOROTASE-RELATED"/>
    <property type="match status" value="1"/>
</dbReference>
<feature type="modified residue" description="N6-carboxylysine" evidence="2">
    <location>
        <position position="163"/>
    </location>
</feature>
<dbReference type="NCBIfam" id="NF006689">
    <property type="entry name" value="PRK09237.1"/>
    <property type="match status" value="1"/>
</dbReference>
<feature type="binding site" evidence="1">
    <location>
        <position position="66"/>
    </location>
    <ligand>
        <name>Zn(2+)</name>
        <dbReference type="ChEBI" id="CHEBI:29105"/>
        <label>1</label>
    </ligand>
</feature>
<keyword evidence="1" id="KW-0862">Zinc</keyword>
<proteinExistence type="predicted"/>
<dbReference type="InterPro" id="IPR020043">
    <property type="entry name" value="Deacetylase_Atu3266-like"/>
</dbReference>
<dbReference type="InterPro" id="IPR032466">
    <property type="entry name" value="Metal_Hydrolase"/>
</dbReference>
<dbReference type="PIRSF" id="PIRSF039004">
    <property type="entry name" value="ADE_EF_0837"/>
    <property type="match status" value="1"/>
</dbReference>
<name>A0A1H6D6E3_9GAMM</name>
<dbReference type="Proteomes" id="UP000236745">
    <property type="component" value="Unassembled WGS sequence"/>
</dbReference>
<protein>
    <submittedName>
        <fullName evidence="4">Dihydroorotase</fullName>
    </submittedName>
</protein>
<dbReference type="AlphaFoldDB" id="A0A1H6D6E3"/>
<dbReference type="GO" id="GO:0046872">
    <property type="term" value="F:metal ion binding"/>
    <property type="evidence" value="ECO:0007669"/>
    <property type="project" value="UniProtKB-KW"/>
</dbReference>
<feature type="binding site" evidence="1">
    <location>
        <position position="232"/>
    </location>
    <ligand>
        <name>Zn(2+)</name>
        <dbReference type="ChEBI" id="CHEBI:29105"/>
        <label>2</label>
    </ligand>
</feature>
<dbReference type="Pfam" id="PF01979">
    <property type="entry name" value="Amidohydro_1"/>
    <property type="match status" value="1"/>
</dbReference>
<feature type="binding site" description="via carbamate group" evidence="1">
    <location>
        <position position="163"/>
    </location>
    <ligand>
        <name>Zn(2+)</name>
        <dbReference type="ChEBI" id="CHEBI:29105"/>
        <label>2</label>
    </ligand>
</feature>
<dbReference type="PANTHER" id="PTHR42717:SF1">
    <property type="entry name" value="IMIDAZOLONEPROPIONASE AND RELATED AMIDOHYDROLASES"/>
    <property type="match status" value="1"/>
</dbReference>
<dbReference type="InterPro" id="IPR006680">
    <property type="entry name" value="Amidohydro-rel"/>
</dbReference>
<dbReference type="Gene3D" id="3.20.20.140">
    <property type="entry name" value="Metal-dependent hydrolases"/>
    <property type="match status" value="1"/>
</dbReference>
<accession>A0A1H6D6E3</accession>
<feature type="binding site" description="via carbamate group" evidence="1">
    <location>
        <position position="163"/>
    </location>
    <ligand>
        <name>Zn(2+)</name>
        <dbReference type="ChEBI" id="CHEBI:29105"/>
        <label>1</label>
    </ligand>
</feature>
<feature type="binding site" evidence="1">
    <location>
        <position position="64"/>
    </location>
    <ligand>
        <name>Zn(2+)</name>
        <dbReference type="ChEBI" id="CHEBI:29105"/>
        <label>1</label>
    </ligand>
</feature>
<evidence type="ECO:0000256" key="2">
    <source>
        <dbReference type="PIRSR" id="PIRSR039004-2"/>
    </source>
</evidence>
<gene>
    <name evidence="4" type="ORF">SAMN05444390_105107</name>
</gene>
<dbReference type="SUPFAM" id="SSF51556">
    <property type="entry name" value="Metallo-dependent hydrolases"/>
    <property type="match status" value="1"/>
</dbReference>
<feature type="domain" description="Amidohydrolase-related" evidence="3">
    <location>
        <begin position="275"/>
        <end position="373"/>
    </location>
</feature>
<keyword evidence="5" id="KW-1185">Reference proteome</keyword>